<dbReference type="GeneID" id="92031019"/>
<sequence>MQRCTANQLDVRTGGGWQGQILKFVAGQVENIVKSRAQGKDMGDLTEEERHDIWAAYFRRNPLGVAKEMWKPISAVDYDAIFYPPESTNDEIKAKLQACHDYILQCWILAAENSFLFRILAKSRPAVIAELKQKKETEYTLWKNMPMDPRVVVPSIEDIPVTV</sequence>
<name>A0ABR1LU27_9PEZI</name>
<accession>A0ABR1LU27</accession>
<gene>
    <name evidence="1" type="ORF">J3D65DRAFT_602306</name>
</gene>
<keyword evidence="2" id="KW-1185">Reference proteome</keyword>
<dbReference type="Proteomes" id="UP001360953">
    <property type="component" value="Unassembled WGS sequence"/>
</dbReference>
<reference evidence="1 2" key="1">
    <citation type="submission" date="2024-04" db="EMBL/GenBank/DDBJ databases">
        <title>Phyllosticta paracitricarpa is synonymous to the EU quarantine fungus P. citricarpa based on phylogenomic analyses.</title>
        <authorList>
            <consortium name="Lawrence Berkeley National Laboratory"/>
            <person name="Van ingen-buijs V.A."/>
            <person name="Van westerhoven A.C."/>
            <person name="Haridas S."/>
            <person name="Skiadas P."/>
            <person name="Martin F."/>
            <person name="Groenewald J.Z."/>
            <person name="Crous P.W."/>
            <person name="Seidl M.F."/>
        </authorList>
    </citation>
    <scope>NUCLEOTIDE SEQUENCE [LARGE SCALE GENOMIC DNA]</scope>
    <source>
        <strain evidence="1 2">CPC 17464</strain>
    </source>
</reference>
<dbReference type="EMBL" id="JBBPEH010000005">
    <property type="protein sequence ID" value="KAK7538280.1"/>
    <property type="molecule type" value="Genomic_DNA"/>
</dbReference>
<evidence type="ECO:0000313" key="1">
    <source>
        <dbReference type="EMBL" id="KAK7538280.1"/>
    </source>
</evidence>
<dbReference type="RefSeq" id="XP_066655967.1">
    <property type="nucleotide sequence ID" value="XM_066798113.1"/>
</dbReference>
<protein>
    <submittedName>
        <fullName evidence="1">Uncharacterized protein</fullName>
    </submittedName>
</protein>
<comment type="caution">
    <text evidence="1">The sequence shown here is derived from an EMBL/GenBank/DDBJ whole genome shotgun (WGS) entry which is preliminary data.</text>
</comment>
<organism evidence="1 2">
    <name type="scientific">Phyllosticta citribraziliensis</name>
    <dbReference type="NCBI Taxonomy" id="989973"/>
    <lineage>
        <taxon>Eukaryota</taxon>
        <taxon>Fungi</taxon>
        <taxon>Dikarya</taxon>
        <taxon>Ascomycota</taxon>
        <taxon>Pezizomycotina</taxon>
        <taxon>Dothideomycetes</taxon>
        <taxon>Dothideomycetes incertae sedis</taxon>
        <taxon>Botryosphaeriales</taxon>
        <taxon>Phyllostictaceae</taxon>
        <taxon>Phyllosticta</taxon>
    </lineage>
</organism>
<evidence type="ECO:0000313" key="2">
    <source>
        <dbReference type="Proteomes" id="UP001360953"/>
    </source>
</evidence>
<proteinExistence type="predicted"/>